<keyword evidence="2" id="KW-1185">Reference proteome</keyword>
<organism evidence="1 2">
    <name type="scientific">Absidia repens</name>
    <dbReference type="NCBI Taxonomy" id="90262"/>
    <lineage>
        <taxon>Eukaryota</taxon>
        <taxon>Fungi</taxon>
        <taxon>Fungi incertae sedis</taxon>
        <taxon>Mucoromycota</taxon>
        <taxon>Mucoromycotina</taxon>
        <taxon>Mucoromycetes</taxon>
        <taxon>Mucorales</taxon>
        <taxon>Cunninghamellaceae</taxon>
        <taxon>Absidia</taxon>
    </lineage>
</organism>
<sequence length="147" mass="17246">MHLDFVLYIRKKLTLSKRQPSKKQFVFAGTCHSSLYPSQCSNKSVHFSDSNSTIYYTYSSNDYDRGSYDIGDKDMSHHLWTDNGDLHVISPKNDNAARLTCNVKHDMNDYRTQQDMDFDDQCRRNTKINKKRGYRSVAVLVHYRSNF</sequence>
<dbReference type="Proteomes" id="UP000193560">
    <property type="component" value="Unassembled WGS sequence"/>
</dbReference>
<protein>
    <submittedName>
        <fullName evidence="1">Uncharacterized protein</fullName>
    </submittedName>
</protein>
<reference evidence="1 2" key="1">
    <citation type="submission" date="2016-07" db="EMBL/GenBank/DDBJ databases">
        <title>Pervasive Adenine N6-methylation of Active Genes in Fungi.</title>
        <authorList>
            <consortium name="DOE Joint Genome Institute"/>
            <person name="Mondo S.J."/>
            <person name="Dannebaum R.O."/>
            <person name="Kuo R.C."/>
            <person name="Labutti K."/>
            <person name="Haridas S."/>
            <person name="Kuo A."/>
            <person name="Salamov A."/>
            <person name="Ahrendt S.R."/>
            <person name="Lipzen A."/>
            <person name="Sullivan W."/>
            <person name="Andreopoulos W.B."/>
            <person name="Clum A."/>
            <person name="Lindquist E."/>
            <person name="Daum C."/>
            <person name="Ramamoorthy G.K."/>
            <person name="Gryganskyi A."/>
            <person name="Culley D."/>
            <person name="Magnuson J.K."/>
            <person name="James T.Y."/>
            <person name="O'Malley M.A."/>
            <person name="Stajich J.E."/>
            <person name="Spatafora J.W."/>
            <person name="Visel A."/>
            <person name="Grigoriev I.V."/>
        </authorList>
    </citation>
    <scope>NUCLEOTIDE SEQUENCE [LARGE SCALE GENOMIC DNA]</scope>
    <source>
        <strain evidence="1 2">NRRL 1336</strain>
    </source>
</reference>
<evidence type="ECO:0000313" key="2">
    <source>
        <dbReference type="Proteomes" id="UP000193560"/>
    </source>
</evidence>
<evidence type="ECO:0000313" key="1">
    <source>
        <dbReference type="EMBL" id="ORZ09509.1"/>
    </source>
</evidence>
<accession>A0A1X2I526</accession>
<dbReference type="AlphaFoldDB" id="A0A1X2I526"/>
<name>A0A1X2I526_9FUNG</name>
<dbReference type="OrthoDB" id="2285317at2759"/>
<gene>
    <name evidence="1" type="ORF">BCR42DRAFT_423555</name>
</gene>
<comment type="caution">
    <text evidence="1">The sequence shown here is derived from an EMBL/GenBank/DDBJ whole genome shotgun (WGS) entry which is preliminary data.</text>
</comment>
<dbReference type="EMBL" id="MCGE01000027">
    <property type="protein sequence ID" value="ORZ09509.1"/>
    <property type="molecule type" value="Genomic_DNA"/>
</dbReference>
<proteinExistence type="predicted"/>